<dbReference type="GO" id="GO:0016567">
    <property type="term" value="P:protein ubiquitination"/>
    <property type="evidence" value="ECO:0007669"/>
    <property type="project" value="TreeGrafter"/>
</dbReference>
<dbReference type="GO" id="GO:0061630">
    <property type="term" value="F:ubiquitin protein ligase activity"/>
    <property type="evidence" value="ECO:0007669"/>
    <property type="project" value="TreeGrafter"/>
</dbReference>
<name>A0A914C4Y9_9BILA</name>
<evidence type="ECO:0000313" key="7">
    <source>
        <dbReference type="WBParaSite" id="ACRNAN_Path_231.g860.t1"/>
    </source>
</evidence>
<evidence type="ECO:0000256" key="1">
    <source>
        <dbReference type="ARBA" id="ARBA00022723"/>
    </source>
</evidence>
<dbReference type="PANTHER" id="PTHR15710">
    <property type="entry name" value="E3 UBIQUITIN-PROTEIN LIGASE PRAJA"/>
    <property type="match status" value="1"/>
</dbReference>
<evidence type="ECO:0000313" key="6">
    <source>
        <dbReference type="Proteomes" id="UP000887540"/>
    </source>
</evidence>
<evidence type="ECO:0000256" key="2">
    <source>
        <dbReference type="ARBA" id="ARBA00022771"/>
    </source>
</evidence>
<accession>A0A914C4Y9</accession>
<keyword evidence="1" id="KW-0479">Metal-binding</keyword>
<evidence type="ECO:0000256" key="3">
    <source>
        <dbReference type="ARBA" id="ARBA00022833"/>
    </source>
</evidence>
<reference evidence="7" key="1">
    <citation type="submission" date="2022-11" db="UniProtKB">
        <authorList>
            <consortium name="WormBaseParasite"/>
        </authorList>
    </citation>
    <scope>IDENTIFICATION</scope>
</reference>
<keyword evidence="6" id="KW-1185">Reference proteome</keyword>
<proteinExistence type="predicted"/>
<dbReference type="GO" id="GO:0005737">
    <property type="term" value="C:cytoplasm"/>
    <property type="evidence" value="ECO:0007669"/>
    <property type="project" value="TreeGrafter"/>
</dbReference>
<dbReference type="PROSITE" id="PS50089">
    <property type="entry name" value="ZF_RING_2"/>
    <property type="match status" value="1"/>
</dbReference>
<organism evidence="6 7">
    <name type="scientific">Acrobeloides nanus</name>
    <dbReference type="NCBI Taxonomy" id="290746"/>
    <lineage>
        <taxon>Eukaryota</taxon>
        <taxon>Metazoa</taxon>
        <taxon>Ecdysozoa</taxon>
        <taxon>Nematoda</taxon>
        <taxon>Chromadorea</taxon>
        <taxon>Rhabditida</taxon>
        <taxon>Tylenchina</taxon>
        <taxon>Cephalobomorpha</taxon>
        <taxon>Cephaloboidea</taxon>
        <taxon>Cephalobidae</taxon>
        <taxon>Acrobeloides</taxon>
    </lineage>
</organism>
<dbReference type="Gene3D" id="3.30.40.10">
    <property type="entry name" value="Zinc/RING finger domain, C3HC4 (zinc finger)"/>
    <property type="match status" value="1"/>
</dbReference>
<dbReference type="InterPro" id="IPR001841">
    <property type="entry name" value="Znf_RING"/>
</dbReference>
<evidence type="ECO:0000256" key="4">
    <source>
        <dbReference type="PROSITE-ProRule" id="PRU00175"/>
    </source>
</evidence>
<dbReference type="InterPro" id="IPR013083">
    <property type="entry name" value="Znf_RING/FYVE/PHD"/>
</dbReference>
<dbReference type="SMART" id="SM00184">
    <property type="entry name" value="RING"/>
    <property type="match status" value="1"/>
</dbReference>
<dbReference type="GO" id="GO:0008270">
    <property type="term" value="F:zinc ion binding"/>
    <property type="evidence" value="ECO:0007669"/>
    <property type="project" value="UniProtKB-KW"/>
</dbReference>
<dbReference type="AlphaFoldDB" id="A0A914C4Y9"/>
<protein>
    <submittedName>
        <fullName evidence="7">RING-type domain-containing protein</fullName>
    </submittedName>
</protein>
<dbReference type="PANTHER" id="PTHR15710:SF243">
    <property type="entry name" value="E3 UBIQUITIN-PROTEIN LIGASE PRAJA-2 ISOFORM X1"/>
    <property type="match status" value="1"/>
</dbReference>
<dbReference type="WBParaSite" id="ACRNAN_Path_231.g860.t1">
    <property type="protein sequence ID" value="ACRNAN_Path_231.g860.t1"/>
    <property type="gene ID" value="ACRNAN_Path_231.g860"/>
</dbReference>
<sequence>MPEYVDEHNTTEDPHDFLLIARLLLESGVHEHFGLTFEELFPNQPVGASPKVILELEKVQAKNAPPKDQCPICLGLFEDELEAILLKLPCKHLFHKKCIIPWLEKAATCPYCRSDLPTDDELYEEFKRQQSRAQQRNADLEELHNSMYS</sequence>
<dbReference type="Pfam" id="PF13639">
    <property type="entry name" value="zf-RING_2"/>
    <property type="match status" value="1"/>
</dbReference>
<keyword evidence="3" id="KW-0862">Zinc</keyword>
<feature type="domain" description="RING-type" evidence="5">
    <location>
        <begin position="70"/>
        <end position="113"/>
    </location>
</feature>
<keyword evidence="2 4" id="KW-0863">Zinc-finger</keyword>
<dbReference type="CDD" id="cd16454">
    <property type="entry name" value="RING-H2_PA-TM-RING"/>
    <property type="match status" value="1"/>
</dbReference>
<dbReference type="Proteomes" id="UP000887540">
    <property type="component" value="Unplaced"/>
</dbReference>
<dbReference type="SUPFAM" id="SSF57850">
    <property type="entry name" value="RING/U-box"/>
    <property type="match status" value="1"/>
</dbReference>
<evidence type="ECO:0000259" key="5">
    <source>
        <dbReference type="PROSITE" id="PS50089"/>
    </source>
</evidence>